<evidence type="ECO:0000313" key="2">
    <source>
        <dbReference type="Proteomes" id="UP001054252"/>
    </source>
</evidence>
<dbReference type="EMBL" id="BPVZ01000097">
    <property type="protein sequence ID" value="GKV32806.1"/>
    <property type="molecule type" value="Genomic_DNA"/>
</dbReference>
<name>A0AAV5L6D1_9ROSI</name>
<evidence type="ECO:0000313" key="1">
    <source>
        <dbReference type="EMBL" id="GKV32806.1"/>
    </source>
</evidence>
<reference evidence="1 2" key="1">
    <citation type="journal article" date="2021" name="Commun. Biol.">
        <title>The genome of Shorea leprosula (Dipterocarpaceae) highlights the ecological relevance of drought in aseasonal tropical rainforests.</title>
        <authorList>
            <person name="Ng K.K.S."/>
            <person name="Kobayashi M.J."/>
            <person name="Fawcett J.A."/>
            <person name="Hatakeyama M."/>
            <person name="Paape T."/>
            <person name="Ng C.H."/>
            <person name="Ang C.C."/>
            <person name="Tnah L.H."/>
            <person name="Lee C.T."/>
            <person name="Nishiyama T."/>
            <person name="Sese J."/>
            <person name="O'Brien M.J."/>
            <person name="Copetti D."/>
            <person name="Mohd Noor M.I."/>
            <person name="Ong R.C."/>
            <person name="Putra M."/>
            <person name="Sireger I.Z."/>
            <person name="Indrioko S."/>
            <person name="Kosugi Y."/>
            <person name="Izuno A."/>
            <person name="Isagi Y."/>
            <person name="Lee S.L."/>
            <person name="Shimizu K.K."/>
        </authorList>
    </citation>
    <scope>NUCLEOTIDE SEQUENCE [LARGE SCALE GENOMIC DNA]</scope>
    <source>
        <strain evidence="1">214</strain>
    </source>
</reference>
<gene>
    <name evidence="1" type="ORF">SLEP1_g41381</name>
</gene>
<keyword evidence="2" id="KW-1185">Reference proteome</keyword>
<dbReference type="AlphaFoldDB" id="A0AAV5L6D1"/>
<sequence length="69" mass="7913">MLDKVLFHMKPHGRVACGMRYPRIDNFYEQGLKNLSNGVTKKIGNKRICRKRLQGFISRISGVSHQVLA</sequence>
<protein>
    <submittedName>
        <fullName evidence="1">Uncharacterized protein</fullName>
    </submittedName>
</protein>
<organism evidence="1 2">
    <name type="scientific">Rubroshorea leprosula</name>
    <dbReference type="NCBI Taxonomy" id="152421"/>
    <lineage>
        <taxon>Eukaryota</taxon>
        <taxon>Viridiplantae</taxon>
        <taxon>Streptophyta</taxon>
        <taxon>Embryophyta</taxon>
        <taxon>Tracheophyta</taxon>
        <taxon>Spermatophyta</taxon>
        <taxon>Magnoliopsida</taxon>
        <taxon>eudicotyledons</taxon>
        <taxon>Gunneridae</taxon>
        <taxon>Pentapetalae</taxon>
        <taxon>rosids</taxon>
        <taxon>malvids</taxon>
        <taxon>Malvales</taxon>
        <taxon>Dipterocarpaceae</taxon>
        <taxon>Rubroshorea</taxon>
    </lineage>
</organism>
<dbReference type="Proteomes" id="UP001054252">
    <property type="component" value="Unassembled WGS sequence"/>
</dbReference>
<accession>A0AAV5L6D1</accession>
<proteinExistence type="predicted"/>
<comment type="caution">
    <text evidence="1">The sequence shown here is derived from an EMBL/GenBank/DDBJ whole genome shotgun (WGS) entry which is preliminary data.</text>
</comment>